<accession>A0ABM9PUP8</accession>
<evidence type="ECO:0000313" key="1">
    <source>
        <dbReference type="EMBL" id="CBT74895.1"/>
    </source>
</evidence>
<reference evidence="2" key="1">
    <citation type="journal article" date="2010" name="PLoS ONE">
        <title>The Arthrobacter arilaitensis Re117 genome sequence reveals its genetic adaptation to the surface of cheese.</title>
        <authorList>
            <person name="Monnet C."/>
            <person name="Loux V."/>
            <person name="Gibrat J.F."/>
            <person name="Spinnler E."/>
            <person name="Barbe V."/>
            <person name="Vacherie B."/>
            <person name="Gavory F."/>
            <person name="Gourbeyre E."/>
            <person name="Siguier P."/>
            <person name="Chandler M."/>
            <person name="Elleuch R."/>
            <person name="Irlinger F."/>
            <person name="Vallaeys T."/>
        </authorList>
    </citation>
    <scope>NUCLEOTIDE SEQUENCE</scope>
    <source>
        <strain evidence="2">DSM 16368 / CIP 108037 / IAM 15318 / JCM 13566 / Re117</strain>
    </source>
</reference>
<sequence>MPNNRRLADGRQQQGTSFFAPAASFSADLAMLVHASMLLAFGGTLLAGCPAGFKHCLDCRWVLAGLASQNVDGGVADIGAVEIGPDAETQLGDHVFGQARVGTRGTALGAFETGGDTVRKLLKDRVIGFVGVGFQHGDDVTH</sequence>
<dbReference type="Proteomes" id="UP000006878">
    <property type="component" value="Chromosome"/>
</dbReference>
<proteinExistence type="predicted"/>
<organism evidence="1 2">
    <name type="scientific">Glutamicibacter arilaitensis (strain DSM 16368 / CIP 108037 / IAM 15318 / JCM 13566 / NCIMB 14258 / Re117)</name>
    <name type="common">Arthrobacter arilaitensis</name>
    <dbReference type="NCBI Taxonomy" id="861360"/>
    <lineage>
        <taxon>Bacteria</taxon>
        <taxon>Bacillati</taxon>
        <taxon>Actinomycetota</taxon>
        <taxon>Actinomycetes</taxon>
        <taxon>Micrococcales</taxon>
        <taxon>Micrococcaceae</taxon>
        <taxon>Glutamicibacter</taxon>
    </lineage>
</organism>
<reference evidence="2" key="2">
    <citation type="submission" date="2010-07" db="EMBL/GenBank/DDBJ databases">
        <title>Complete genome sequence of Arthrobacter arilaitensis (strain DSM 16368 / CIP 108037 / JCM 13566 / Re117).</title>
        <authorList>
            <person name="Genoscope."/>
        </authorList>
    </citation>
    <scope>NUCLEOTIDE SEQUENCE [LARGE SCALE GENOMIC DNA]</scope>
    <source>
        <strain evidence="2">DSM 16368 / CIP 108037 / IAM 15318 / JCM 13566 / Re117</strain>
    </source>
</reference>
<gene>
    <name evidence="1" type="ordered locus">AARI_06720</name>
</gene>
<evidence type="ECO:0000313" key="2">
    <source>
        <dbReference type="Proteomes" id="UP000006878"/>
    </source>
</evidence>
<dbReference type="EMBL" id="FQ311875">
    <property type="protein sequence ID" value="CBT74895.1"/>
    <property type="molecule type" value="Genomic_DNA"/>
</dbReference>
<name>A0ABM9PUP8_GLUAR</name>
<protein>
    <submittedName>
        <fullName evidence="1">Hypothetical membrane protein</fullName>
    </submittedName>
</protein>
<keyword evidence="2" id="KW-1185">Reference proteome</keyword>